<gene>
    <name evidence="2" type="ORF">NDU88_002968</name>
</gene>
<sequence>MIPMEHSMPRLTSKWRPPGGNRQERSVGFDSDSELSSPYLGNLIHAVCSPAPQSPGPNIESRPDPWRWDLWGSPGAAPCDNGPHAAALGSALKTADEGQCGPVVLHNRAVTDRSHPRRTPGTVMPLERSST</sequence>
<organism evidence="2 3">
    <name type="scientific">Pleurodeles waltl</name>
    <name type="common">Iberian ribbed newt</name>
    <dbReference type="NCBI Taxonomy" id="8319"/>
    <lineage>
        <taxon>Eukaryota</taxon>
        <taxon>Metazoa</taxon>
        <taxon>Chordata</taxon>
        <taxon>Craniata</taxon>
        <taxon>Vertebrata</taxon>
        <taxon>Euteleostomi</taxon>
        <taxon>Amphibia</taxon>
        <taxon>Batrachia</taxon>
        <taxon>Caudata</taxon>
        <taxon>Salamandroidea</taxon>
        <taxon>Salamandridae</taxon>
        <taxon>Pleurodelinae</taxon>
        <taxon>Pleurodeles</taxon>
    </lineage>
</organism>
<keyword evidence="3" id="KW-1185">Reference proteome</keyword>
<reference evidence="2" key="1">
    <citation type="journal article" date="2022" name="bioRxiv">
        <title>Sequencing and chromosome-scale assembly of the giantPleurodeles waltlgenome.</title>
        <authorList>
            <person name="Brown T."/>
            <person name="Elewa A."/>
            <person name="Iarovenko S."/>
            <person name="Subramanian E."/>
            <person name="Araus A.J."/>
            <person name="Petzold A."/>
            <person name="Susuki M."/>
            <person name="Suzuki K.-i.T."/>
            <person name="Hayashi T."/>
            <person name="Toyoda A."/>
            <person name="Oliveira C."/>
            <person name="Osipova E."/>
            <person name="Leigh N.D."/>
            <person name="Simon A."/>
            <person name="Yun M.H."/>
        </authorList>
    </citation>
    <scope>NUCLEOTIDE SEQUENCE</scope>
    <source>
        <strain evidence="2">20211129_DDA</strain>
        <tissue evidence="2">Liver</tissue>
    </source>
</reference>
<comment type="caution">
    <text evidence="2">The sequence shown here is derived from an EMBL/GenBank/DDBJ whole genome shotgun (WGS) entry which is preliminary data.</text>
</comment>
<proteinExistence type="predicted"/>
<dbReference type="AlphaFoldDB" id="A0AAV7TND5"/>
<evidence type="ECO:0000313" key="3">
    <source>
        <dbReference type="Proteomes" id="UP001066276"/>
    </source>
</evidence>
<evidence type="ECO:0000256" key="1">
    <source>
        <dbReference type="SAM" id="MobiDB-lite"/>
    </source>
</evidence>
<protein>
    <submittedName>
        <fullName evidence="2">Uncharacterized protein</fullName>
    </submittedName>
</protein>
<dbReference type="Proteomes" id="UP001066276">
    <property type="component" value="Chromosome 3_2"/>
</dbReference>
<accession>A0AAV7TND5</accession>
<feature type="region of interest" description="Disordered" evidence="1">
    <location>
        <begin position="112"/>
        <end position="131"/>
    </location>
</feature>
<name>A0AAV7TND5_PLEWA</name>
<evidence type="ECO:0000313" key="2">
    <source>
        <dbReference type="EMBL" id="KAJ1177716.1"/>
    </source>
</evidence>
<feature type="region of interest" description="Disordered" evidence="1">
    <location>
        <begin position="1"/>
        <end position="33"/>
    </location>
</feature>
<dbReference type="EMBL" id="JANPWB010000006">
    <property type="protein sequence ID" value="KAJ1177716.1"/>
    <property type="molecule type" value="Genomic_DNA"/>
</dbReference>